<dbReference type="InterPro" id="IPR014001">
    <property type="entry name" value="Helicase_ATP-bd"/>
</dbReference>
<dbReference type="AlphaFoldDB" id="A0A6S7FWL8"/>
<comment type="caution">
    <text evidence="8">The sequence shown here is derived from an EMBL/GenBank/DDBJ whole genome shotgun (WGS) entry which is preliminary data.</text>
</comment>
<dbReference type="GO" id="GO:0043138">
    <property type="term" value="F:3'-5' DNA helicase activity"/>
    <property type="evidence" value="ECO:0007669"/>
    <property type="project" value="TreeGrafter"/>
</dbReference>
<evidence type="ECO:0000256" key="5">
    <source>
        <dbReference type="ARBA" id="ARBA00022840"/>
    </source>
</evidence>
<sequence length="434" mass="49283">MNQSAPKSSAITLTGKEAEEDEYGGRDYRKEVQLKLDYESRPLWVAPDGHIFLESFSPVYKHAHDFLIAISEPVCRPEHVHEYRLTAYSLYAAVSVGLQTNDIIEYLRRLSKTSIPDGIIQFIKLCTLSYGKVKLVLKHNRYFVESSFPEVLQTLLRDSDVQMCRKRNDTDMTETDTQLLSTTVSTKSVFQPHKVRSSTTPTTGITNIEEETEKTEADSAIPTDITDYIDKIDQDEDEEETQSFSFEIAQEHIETLQRKCIELDYPLLAEYDFKNDTINPDLNADLKPTTVLRPYQEKSLRKMFGNGRARSGVIVLPCGAGKTLVGVTAACTVRKRCIVLCTSGVAVEQWRSQFKLWSTVEDRHIYCFTADSKSKPGGCSIAISTYSMISHSGKRSWEAEQVMNFLQGQEWGLMLLDEVHTIPARQFRRVLTVT</sequence>
<dbReference type="Proteomes" id="UP001152795">
    <property type="component" value="Unassembled WGS sequence"/>
</dbReference>
<evidence type="ECO:0000256" key="1">
    <source>
        <dbReference type="ARBA" id="ARBA00004123"/>
    </source>
</evidence>
<proteinExistence type="predicted"/>
<evidence type="ECO:0000313" key="8">
    <source>
        <dbReference type="EMBL" id="CAB3984584.1"/>
    </source>
</evidence>
<keyword evidence="2" id="KW-0547">Nucleotide-binding</keyword>
<protein>
    <submittedName>
        <fullName evidence="8">TFIIH basal transcription factor complex helicase XPB subunit-like</fullName>
    </submittedName>
</protein>
<dbReference type="GO" id="GO:0016787">
    <property type="term" value="F:hydrolase activity"/>
    <property type="evidence" value="ECO:0007669"/>
    <property type="project" value="UniProtKB-KW"/>
</dbReference>
<dbReference type="GO" id="GO:0003677">
    <property type="term" value="F:DNA binding"/>
    <property type="evidence" value="ECO:0007669"/>
    <property type="project" value="InterPro"/>
</dbReference>
<dbReference type="GO" id="GO:0006289">
    <property type="term" value="P:nucleotide-excision repair"/>
    <property type="evidence" value="ECO:0007669"/>
    <property type="project" value="InterPro"/>
</dbReference>
<feature type="compositionally biased region" description="Polar residues" evidence="7">
    <location>
        <begin position="1"/>
        <end position="12"/>
    </location>
</feature>
<keyword evidence="4 8" id="KW-0347">Helicase</keyword>
<dbReference type="CDD" id="cd18029">
    <property type="entry name" value="DEXHc_XPB"/>
    <property type="match status" value="1"/>
</dbReference>
<dbReference type="GO" id="GO:0005524">
    <property type="term" value="F:ATP binding"/>
    <property type="evidence" value="ECO:0007669"/>
    <property type="project" value="UniProtKB-KW"/>
</dbReference>
<organism evidence="8 9">
    <name type="scientific">Paramuricea clavata</name>
    <name type="common">Red gorgonian</name>
    <name type="synonym">Violescent sea-whip</name>
    <dbReference type="NCBI Taxonomy" id="317549"/>
    <lineage>
        <taxon>Eukaryota</taxon>
        <taxon>Metazoa</taxon>
        <taxon>Cnidaria</taxon>
        <taxon>Anthozoa</taxon>
        <taxon>Octocorallia</taxon>
        <taxon>Malacalcyonacea</taxon>
        <taxon>Plexauridae</taxon>
        <taxon>Paramuricea</taxon>
    </lineage>
</organism>
<dbReference type="Pfam" id="PF13625">
    <property type="entry name" value="Helicase_C_3"/>
    <property type="match status" value="1"/>
</dbReference>
<dbReference type="Pfam" id="PF04851">
    <property type="entry name" value="ResIII"/>
    <property type="match status" value="1"/>
</dbReference>
<evidence type="ECO:0000256" key="3">
    <source>
        <dbReference type="ARBA" id="ARBA00022801"/>
    </source>
</evidence>
<dbReference type="Gene3D" id="3.40.50.300">
    <property type="entry name" value="P-loop containing nucleotide triphosphate hydrolases"/>
    <property type="match status" value="1"/>
</dbReference>
<name>A0A6S7FWL8_PARCT</name>
<reference evidence="8" key="1">
    <citation type="submission" date="2020-04" db="EMBL/GenBank/DDBJ databases">
        <authorList>
            <person name="Alioto T."/>
            <person name="Alioto T."/>
            <person name="Gomez Garrido J."/>
        </authorList>
    </citation>
    <scope>NUCLEOTIDE SEQUENCE</scope>
    <source>
        <strain evidence="8">A484AB</strain>
    </source>
</reference>
<dbReference type="InterPro" id="IPR050615">
    <property type="entry name" value="ATP-dep_DNA_Helicase"/>
</dbReference>
<dbReference type="PANTHER" id="PTHR11274">
    <property type="entry name" value="RAD25/XP-B DNA REPAIR HELICASE"/>
    <property type="match status" value="1"/>
</dbReference>
<dbReference type="InterPro" id="IPR032830">
    <property type="entry name" value="XPB/Ssl2_N"/>
</dbReference>
<dbReference type="GO" id="GO:0005675">
    <property type="term" value="C:transcription factor TFIIH holo complex"/>
    <property type="evidence" value="ECO:0007669"/>
    <property type="project" value="TreeGrafter"/>
</dbReference>
<dbReference type="PRINTS" id="PR00851">
    <property type="entry name" value="XRODRMPGMNTB"/>
</dbReference>
<dbReference type="GO" id="GO:0097550">
    <property type="term" value="C:transcription preinitiation complex"/>
    <property type="evidence" value="ECO:0007669"/>
    <property type="project" value="TreeGrafter"/>
</dbReference>
<dbReference type="OrthoDB" id="10262986at2759"/>
<keyword evidence="6" id="KW-0539">Nucleus</keyword>
<evidence type="ECO:0000256" key="2">
    <source>
        <dbReference type="ARBA" id="ARBA00022741"/>
    </source>
</evidence>
<dbReference type="PROSITE" id="PS51192">
    <property type="entry name" value="HELICASE_ATP_BIND_1"/>
    <property type="match status" value="1"/>
</dbReference>
<dbReference type="InterPro" id="IPR001161">
    <property type="entry name" value="XPB/Ssl2"/>
</dbReference>
<dbReference type="NCBIfam" id="TIGR00603">
    <property type="entry name" value="rad25"/>
    <property type="match status" value="1"/>
</dbReference>
<dbReference type="PANTHER" id="PTHR11274:SF0">
    <property type="entry name" value="GENERAL TRANSCRIPTION AND DNA REPAIR FACTOR IIH HELICASE SUBUNIT XPB"/>
    <property type="match status" value="1"/>
</dbReference>
<evidence type="ECO:0000256" key="6">
    <source>
        <dbReference type="ARBA" id="ARBA00023242"/>
    </source>
</evidence>
<dbReference type="SUPFAM" id="SSF52540">
    <property type="entry name" value="P-loop containing nucleoside triphosphate hydrolases"/>
    <property type="match status" value="1"/>
</dbReference>
<dbReference type="InterPro" id="IPR006935">
    <property type="entry name" value="Helicase/UvrB_N"/>
</dbReference>
<evidence type="ECO:0000256" key="7">
    <source>
        <dbReference type="SAM" id="MobiDB-lite"/>
    </source>
</evidence>
<comment type="subcellular location">
    <subcellularLocation>
        <location evidence="1">Nucleus</location>
    </subcellularLocation>
</comment>
<accession>A0A6S7FWL8</accession>
<dbReference type="GO" id="GO:0000112">
    <property type="term" value="C:nucleotide-excision repair factor 3 complex"/>
    <property type="evidence" value="ECO:0007669"/>
    <property type="project" value="TreeGrafter"/>
</dbReference>
<dbReference type="EMBL" id="CACRXK020000757">
    <property type="protein sequence ID" value="CAB3984584.1"/>
    <property type="molecule type" value="Genomic_DNA"/>
</dbReference>
<dbReference type="GO" id="GO:0006367">
    <property type="term" value="P:transcription initiation at RNA polymerase II promoter"/>
    <property type="evidence" value="ECO:0007669"/>
    <property type="project" value="InterPro"/>
</dbReference>
<feature type="region of interest" description="Disordered" evidence="7">
    <location>
        <begin position="1"/>
        <end position="24"/>
    </location>
</feature>
<evidence type="ECO:0000313" key="9">
    <source>
        <dbReference type="Proteomes" id="UP001152795"/>
    </source>
</evidence>
<keyword evidence="5" id="KW-0067">ATP-binding</keyword>
<keyword evidence="9" id="KW-1185">Reference proteome</keyword>
<gene>
    <name evidence="8" type="ORF">PACLA_8A074750</name>
</gene>
<keyword evidence="3" id="KW-0378">Hydrolase</keyword>
<dbReference type="InterPro" id="IPR027417">
    <property type="entry name" value="P-loop_NTPase"/>
</dbReference>
<evidence type="ECO:0000256" key="4">
    <source>
        <dbReference type="ARBA" id="ARBA00022806"/>
    </source>
</evidence>